<gene>
    <name evidence="2" type="ORF">ACT18_00855</name>
</gene>
<protein>
    <submittedName>
        <fullName evidence="2">Uncharacterized protein</fullName>
    </submittedName>
</protein>
<evidence type="ECO:0000256" key="1">
    <source>
        <dbReference type="SAM" id="MobiDB-lite"/>
    </source>
</evidence>
<sequence length="710" mass="74897">MTQEIERFRVGAEAAGRAQDNFVSYLNQTSEAANRAATAQQNLVTQLERVTELQQRMASGSATAGGLSVPHGYVDPFSTGVAGTGTRASGSDFHSRTNDLSQRDPDTYLNMQRARGNLRPEDIPASREQIQETANRVAERERAVDEQVEENPGATHEPGSTDTLDAMGNIGRGAKLANQVMNEMRVGGSVAGIGRAALSGIGAMAGASDRDALGGMLGKLGKGAGVLGAGMLGYEAFQRGGEVAQGYRNLGSIRGGGFGEGLEADAATRMMAMNPFISTEQSRQIIQGALSQGYSGKQFDDVTEFVKHNLTQMNIAIGDSFKMVQKEVNEGGQSMAGLAANLGIIQELSKTGAMSQPEMLEKVMGTASALEGAGVSAPLAERAGMIGANSWNNNMAIKGKLGDITGWAASSPSRQAMIFGMAGRKTPAGALPGTLFARESDGGLGVTQDALRKFAEQAHNQYPDDELNAIQMFSLLLSRMGMPMDYQQAAQIYHSLIGGEDALGEATKKVDEAKQEQTAVHHRNFFSSIGGGVVSALAATASTAKDATATLGTSIADIATGKGNRVAGRWAEAGGRILHRNDTVSSAASMDYIPMMDNIIAQHGQRNIEILDERGKSIKYDASNEEMMEKLSSGDYKWRMRGTQGSGQTLAQTPMVTKQEVSGQVLLGLTPEAQRLLQPQGGNTIQLTPHQQQANAGWGDATSNNAPPGM</sequence>
<keyword evidence="3" id="KW-1185">Reference proteome</keyword>
<accession>A0A1B8SLD0</accession>
<organism evidence="2 3">
    <name type="scientific">Mycolicibacter kumamotonensis</name>
    <dbReference type="NCBI Taxonomy" id="354243"/>
    <lineage>
        <taxon>Bacteria</taxon>
        <taxon>Bacillati</taxon>
        <taxon>Actinomycetota</taxon>
        <taxon>Actinomycetes</taxon>
        <taxon>Mycobacteriales</taxon>
        <taxon>Mycobacteriaceae</taxon>
        <taxon>Mycolicibacter</taxon>
    </lineage>
</organism>
<dbReference type="EMBL" id="LFOE01000001">
    <property type="protein sequence ID" value="OBY33517.1"/>
    <property type="molecule type" value="Genomic_DNA"/>
</dbReference>
<feature type="region of interest" description="Disordered" evidence="1">
    <location>
        <begin position="690"/>
        <end position="710"/>
    </location>
</feature>
<proteinExistence type="predicted"/>
<dbReference type="Proteomes" id="UP000092668">
    <property type="component" value="Unassembled WGS sequence"/>
</dbReference>
<comment type="caution">
    <text evidence="2">The sequence shown here is derived from an EMBL/GenBank/DDBJ whole genome shotgun (WGS) entry which is preliminary data.</text>
</comment>
<evidence type="ECO:0000313" key="2">
    <source>
        <dbReference type="EMBL" id="OBY33517.1"/>
    </source>
</evidence>
<feature type="region of interest" description="Disordered" evidence="1">
    <location>
        <begin position="140"/>
        <end position="165"/>
    </location>
</feature>
<name>A0A1B8SLD0_9MYCO</name>
<evidence type="ECO:0000313" key="3">
    <source>
        <dbReference type="Proteomes" id="UP000092668"/>
    </source>
</evidence>
<dbReference type="AlphaFoldDB" id="A0A1B8SLD0"/>
<reference evidence="2 3" key="1">
    <citation type="submission" date="2015-06" db="EMBL/GenBank/DDBJ databases">
        <title>Genome sequence of Mycobacterium kumamotonense strain Roo.</title>
        <authorList>
            <person name="Greninger A.L."/>
            <person name="Cunningham G."/>
            <person name="Miller S."/>
        </authorList>
    </citation>
    <scope>NUCLEOTIDE SEQUENCE [LARGE SCALE GENOMIC DNA]</scope>
    <source>
        <strain evidence="2 3">Roo</strain>
    </source>
</reference>